<dbReference type="EMBL" id="MCFJ01000007">
    <property type="protein sequence ID" value="ORY63935.1"/>
    <property type="molecule type" value="Genomic_DNA"/>
</dbReference>
<proteinExistence type="predicted"/>
<sequence length="501" mass="56154">MALRTCLKSYSPDGILEGFGLKALLAFFSAKAVRGGPRLLPQLAICVVVLFVLTRLMPTHLSDVAFGTNYTTILKWKPKGGDDGSVGGGLRIVVFGGGDIATPNKTPEKAVGHDVSWTEVLCQHLDCTTHLSYMPRTDIHGGSLVSNSLYEAILERMANETEASEQPGLDYTWLPREYPVPTELPDLQQQLDAFFATPPPMRPAQETLWVFNFGYWDIWRLACLPPQLAMDAIEVQARHIFAQIEVLYQESRSEKSIAYSDFYTFLNSTTKTTSSKSDDVIADVPIEPFRVFIPRLFDITLTPGFDKARFVLPYPHSRAVELRNAVHLTEEWNLKIDKMFDEWLAMPDPEVATTDDTLGKREGEAPINVPYARREAISTYDVSDYMRNAIIERQMQNAHVEDKTGRGTRPAEEGFLEVQQPCLQLVHDNVTDVTKTVVCDAPQEYLFWTEFTVSQRAIDAMGKQAAAVFTKHAQTGSQWLKKSTDLFPGIFNSKRAVGFNG</sequence>
<dbReference type="OrthoDB" id="5278722at2759"/>
<dbReference type="Proteomes" id="UP000193689">
    <property type="component" value="Unassembled WGS sequence"/>
</dbReference>
<organism evidence="1 2">
    <name type="scientific">Pseudomassariella vexata</name>
    <dbReference type="NCBI Taxonomy" id="1141098"/>
    <lineage>
        <taxon>Eukaryota</taxon>
        <taxon>Fungi</taxon>
        <taxon>Dikarya</taxon>
        <taxon>Ascomycota</taxon>
        <taxon>Pezizomycotina</taxon>
        <taxon>Sordariomycetes</taxon>
        <taxon>Xylariomycetidae</taxon>
        <taxon>Amphisphaeriales</taxon>
        <taxon>Pseudomassariaceae</taxon>
        <taxon>Pseudomassariella</taxon>
    </lineage>
</organism>
<dbReference type="GeneID" id="63772244"/>
<name>A0A1Y2DZ73_9PEZI</name>
<dbReference type="AlphaFoldDB" id="A0A1Y2DZ73"/>
<dbReference type="InParanoid" id="A0A1Y2DZ73"/>
<evidence type="ECO:0000313" key="2">
    <source>
        <dbReference type="Proteomes" id="UP000193689"/>
    </source>
</evidence>
<keyword evidence="2" id="KW-1185">Reference proteome</keyword>
<protein>
    <submittedName>
        <fullName evidence="1">Uncharacterized protein</fullName>
    </submittedName>
</protein>
<dbReference type="RefSeq" id="XP_040715349.1">
    <property type="nucleotide sequence ID" value="XM_040856032.1"/>
</dbReference>
<comment type="caution">
    <text evidence="1">The sequence shown here is derived from an EMBL/GenBank/DDBJ whole genome shotgun (WGS) entry which is preliminary data.</text>
</comment>
<reference evidence="1 2" key="1">
    <citation type="submission" date="2016-07" db="EMBL/GenBank/DDBJ databases">
        <title>Pervasive Adenine N6-methylation of Active Genes in Fungi.</title>
        <authorList>
            <consortium name="DOE Joint Genome Institute"/>
            <person name="Mondo S.J."/>
            <person name="Dannebaum R.O."/>
            <person name="Kuo R.C."/>
            <person name="Labutti K."/>
            <person name="Haridas S."/>
            <person name="Kuo A."/>
            <person name="Salamov A."/>
            <person name="Ahrendt S.R."/>
            <person name="Lipzen A."/>
            <person name="Sullivan W."/>
            <person name="Andreopoulos W.B."/>
            <person name="Clum A."/>
            <person name="Lindquist E."/>
            <person name="Daum C."/>
            <person name="Ramamoorthy G.K."/>
            <person name="Gryganskyi A."/>
            <person name="Culley D."/>
            <person name="Magnuson J.K."/>
            <person name="James T.Y."/>
            <person name="O'Malley M.A."/>
            <person name="Stajich J.E."/>
            <person name="Spatafora J.W."/>
            <person name="Visel A."/>
            <person name="Grigoriev I.V."/>
        </authorList>
    </citation>
    <scope>NUCLEOTIDE SEQUENCE [LARGE SCALE GENOMIC DNA]</scope>
    <source>
        <strain evidence="1 2">CBS 129021</strain>
    </source>
</reference>
<accession>A0A1Y2DZ73</accession>
<evidence type="ECO:0000313" key="1">
    <source>
        <dbReference type="EMBL" id="ORY63935.1"/>
    </source>
</evidence>
<gene>
    <name evidence="1" type="ORF">BCR38DRAFT_343419</name>
</gene>
<dbReference type="STRING" id="1141098.A0A1Y2DZ73"/>